<organism evidence="1 2">
    <name type="scientific">Candidatus Hakubella thermalkaliphila</name>
    <dbReference type="NCBI Taxonomy" id="2754717"/>
    <lineage>
        <taxon>Bacteria</taxon>
        <taxon>Bacillati</taxon>
        <taxon>Actinomycetota</taxon>
        <taxon>Actinomycetota incertae sedis</taxon>
        <taxon>Candidatus Hakubellales</taxon>
        <taxon>Candidatus Hakubellaceae</taxon>
        <taxon>Candidatus Hakubella</taxon>
    </lineage>
</organism>
<dbReference type="EMBL" id="BLRV01000472">
    <property type="protein sequence ID" value="GFP22509.1"/>
    <property type="molecule type" value="Genomic_DNA"/>
</dbReference>
<gene>
    <name evidence="1" type="ORF">HKBW3S06_01737</name>
</gene>
<dbReference type="Proteomes" id="UP000580051">
    <property type="component" value="Unassembled WGS sequence"/>
</dbReference>
<comment type="caution">
    <text evidence="1">The sequence shown here is derived from an EMBL/GenBank/DDBJ whole genome shotgun (WGS) entry which is preliminary data.</text>
</comment>
<dbReference type="AlphaFoldDB" id="A0A6V8NQ44"/>
<evidence type="ECO:0000313" key="1">
    <source>
        <dbReference type="EMBL" id="GFP22509.1"/>
    </source>
</evidence>
<feature type="non-terminal residue" evidence="1">
    <location>
        <position position="48"/>
    </location>
</feature>
<reference evidence="1 2" key="1">
    <citation type="journal article" date="2020" name="Front. Microbiol.">
        <title>Single-cell genomics of novel Actinobacteria with the Wood-Ljungdahl pathway discovered in a serpentinizing system.</title>
        <authorList>
            <person name="Merino N."/>
            <person name="Kawai M."/>
            <person name="Boyd E.S."/>
            <person name="Colman D.R."/>
            <person name="McGlynn S.E."/>
            <person name="Nealson K.H."/>
            <person name="Kurokawa K."/>
            <person name="Hongoh Y."/>
        </authorList>
    </citation>
    <scope>NUCLEOTIDE SEQUENCE [LARGE SCALE GENOMIC DNA]</scope>
    <source>
        <strain evidence="1 2">S06</strain>
    </source>
</reference>
<sequence length="48" mass="5496">MFVRVKVTPNSPRKSVQIVASLRVGDKVRQKIVRYIGVAQNDEELEEL</sequence>
<evidence type="ECO:0000313" key="2">
    <source>
        <dbReference type="Proteomes" id="UP000580051"/>
    </source>
</evidence>
<accession>A0A6V8NQ44</accession>
<name>A0A6V8NQ44_9ACTN</name>
<proteinExistence type="predicted"/>
<protein>
    <submittedName>
        <fullName evidence="1">Uncharacterized protein</fullName>
    </submittedName>
</protein>